<reference evidence="15" key="2">
    <citation type="submission" date="2021-12" db="EMBL/GenBank/DDBJ databases">
        <title>Resequencing data analysis of finger millet.</title>
        <authorList>
            <person name="Hatakeyama M."/>
            <person name="Aluri S."/>
            <person name="Balachadran M.T."/>
            <person name="Sivarajan S.R."/>
            <person name="Poveda L."/>
            <person name="Shimizu-Inatsugi R."/>
            <person name="Schlapbach R."/>
            <person name="Sreeman S.M."/>
            <person name="Shimizu K.K."/>
        </authorList>
    </citation>
    <scope>NUCLEOTIDE SEQUENCE</scope>
</reference>
<evidence type="ECO:0000256" key="2">
    <source>
        <dbReference type="ARBA" id="ARBA00008536"/>
    </source>
</evidence>
<dbReference type="Pfam" id="PF07714">
    <property type="entry name" value="PK_Tyr_Ser-Thr"/>
    <property type="match status" value="1"/>
</dbReference>
<dbReference type="InterPro" id="IPR001245">
    <property type="entry name" value="Ser-Thr/Tyr_kinase_cat_dom"/>
</dbReference>
<evidence type="ECO:0000256" key="9">
    <source>
        <dbReference type="ARBA" id="ARBA00022989"/>
    </source>
</evidence>
<dbReference type="SUPFAM" id="SSF56112">
    <property type="entry name" value="Protein kinase-like (PK-like)"/>
    <property type="match status" value="1"/>
</dbReference>
<keyword evidence="11" id="KW-0675">Receptor</keyword>
<evidence type="ECO:0000256" key="11">
    <source>
        <dbReference type="ARBA" id="ARBA00023170"/>
    </source>
</evidence>
<evidence type="ECO:0000256" key="6">
    <source>
        <dbReference type="ARBA" id="ARBA00022729"/>
    </source>
</evidence>
<keyword evidence="5" id="KW-0812">Transmembrane</keyword>
<feature type="region of interest" description="Disordered" evidence="13">
    <location>
        <begin position="457"/>
        <end position="494"/>
    </location>
</feature>
<feature type="region of interest" description="Disordered" evidence="13">
    <location>
        <begin position="65"/>
        <end position="92"/>
    </location>
</feature>
<dbReference type="Proteomes" id="UP001054889">
    <property type="component" value="Unassembled WGS sequence"/>
</dbReference>
<keyword evidence="8" id="KW-0067">ATP-binding</keyword>
<dbReference type="EMBL" id="BQKI01000088">
    <property type="protein sequence ID" value="GJN35443.1"/>
    <property type="molecule type" value="Genomic_DNA"/>
</dbReference>
<keyword evidence="16" id="KW-1185">Reference proteome</keyword>
<evidence type="ECO:0000256" key="8">
    <source>
        <dbReference type="ARBA" id="ARBA00022840"/>
    </source>
</evidence>
<comment type="caution">
    <text evidence="15">The sequence shown here is derived from an EMBL/GenBank/DDBJ whole genome shotgun (WGS) entry which is preliminary data.</text>
</comment>
<gene>
    <name evidence="15" type="primary">gb24220</name>
    <name evidence="15" type="ORF">PR202_gb24220</name>
</gene>
<evidence type="ECO:0000256" key="4">
    <source>
        <dbReference type="ARBA" id="ARBA00022475"/>
    </source>
</evidence>
<sequence>MVLESWTARFGTSQLGDRRLEPVRICAEIGIECTDFNPTKRPVTQRIIERLAEVECTYGFIKSDHSESTGSDEVKLEEGGNLFDNDEPEMEDNKFDKAGTGPKRFSYGELATATVNFSDEHKIGESGFGYVYSGFLNNELPPLAVAIKRVSKSLKNGWKEYASEMLIVSRLRHRNIAQLIGYCEDGGELLLVYELMPNGSLDTHLHSANESPMSWPHRHKVVMGLGSALLYLHEEWEQCLVHGNITPSNVMLDASFDAKLGDFRLARLVDHGRESYSTELRRDHHYHRLTTRRSEGDLSCQINPSFTTDSDVHNFGVVLLEIACGMYPSEYTEREDPVNFVDWVWEHYEKGTILDAADARLNGEFDVKEMETVMLVGLCCVHHDRSLIPSIRQAVNVLRSEAPLPSLPPWKPSIMRQAVNVQWSIEEPLPSLPPWMPSMRQAVNVLRSEAPQPSLPPWMPVAVPSSSTPTQPSLSPPALQGQPPGLSDTGCTIV</sequence>
<comment type="subcellular location">
    <subcellularLocation>
        <location evidence="1">Cell membrane</location>
        <topology evidence="1">Single-pass type I membrane protein</topology>
    </subcellularLocation>
</comment>
<evidence type="ECO:0000256" key="5">
    <source>
        <dbReference type="ARBA" id="ARBA00022692"/>
    </source>
</evidence>
<comment type="similarity">
    <text evidence="3">In the C-terminal section; belongs to the protein kinase superfamily. Ser/Thr protein kinase family.</text>
</comment>
<dbReference type="Gene3D" id="3.30.200.20">
    <property type="entry name" value="Phosphorylase Kinase, domain 1"/>
    <property type="match status" value="1"/>
</dbReference>
<evidence type="ECO:0000256" key="12">
    <source>
        <dbReference type="ARBA" id="ARBA00023180"/>
    </source>
</evidence>
<dbReference type="InterPro" id="IPR000719">
    <property type="entry name" value="Prot_kinase_dom"/>
</dbReference>
<dbReference type="GO" id="GO:0005524">
    <property type="term" value="F:ATP binding"/>
    <property type="evidence" value="ECO:0007669"/>
    <property type="project" value="UniProtKB-KW"/>
</dbReference>
<evidence type="ECO:0000313" key="16">
    <source>
        <dbReference type="Proteomes" id="UP001054889"/>
    </source>
</evidence>
<keyword evidence="4" id="KW-1003">Cell membrane</keyword>
<dbReference type="FunFam" id="1.10.510.10:FF:000240">
    <property type="entry name" value="Lectin-domain containing receptor kinase A4.3"/>
    <property type="match status" value="1"/>
</dbReference>
<dbReference type="PANTHER" id="PTHR27007">
    <property type="match status" value="1"/>
</dbReference>
<keyword evidence="12" id="KW-0325">Glycoprotein</keyword>
<dbReference type="InterPro" id="IPR011009">
    <property type="entry name" value="Kinase-like_dom_sf"/>
</dbReference>
<proteinExistence type="inferred from homology"/>
<keyword evidence="6" id="KW-0732">Signal</keyword>
<dbReference type="InterPro" id="IPR050528">
    <property type="entry name" value="L-type_Lectin-RKs"/>
</dbReference>
<evidence type="ECO:0000313" key="15">
    <source>
        <dbReference type="EMBL" id="GJN35443.1"/>
    </source>
</evidence>
<evidence type="ECO:0000256" key="3">
    <source>
        <dbReference type="ARBA" id="ARBA00010217"/>
    </source>
</evidence>
<keyword evidence="9" id="KW-1133">Transmembrane helix</keyword>
<dbReference type="AlphaFoldDB" id="A0AAV5FI75"/>
<dbReference type="GO" id="GO:0005886">
    <property type="term" value="C:plasma membrane"/>
    <property type="evidence" value="ECO:0007669"/>
    <property type="project" value="UniProtKB-SubCell"/>
</dbReference>
<dbReference type="Gene3D" id="1.10.510.10">
    <property type="entry name" value="Transferase(Phosphotransferase) domain 1"/>
    <property type="match status" value="1"/>
</dbReference>
<protein>
    <recommendedName>
        <fullName evidence="14">Protein kinase domain-containing protein</fullName>
    </recommendedName>
</protein>
<evidence type="ECO:0000259" key="14">
    <source>
        <dbReference type="PROSITE" id="PS50011"/>
    </source>
</evidence>
<organism evidence="15 16">
    <name type="scientific">Eleusine coracana subsp. coracana</name>
    <dbReference type="NCBI Taxonomy" id="191504"/>
    <lineage>
        <taxon>Eukaryota</taxon>
        <taxon>Viridiplantae</taxon>
        <taxon>Streptophyta</taxon>
        <taxon>Embryophyta</taxon>
        <taxon>Tracheophyta</taxon>
        <taxon>Spermatophyta</taxon>
        <taxon>Magnoliopsida</taxon>
        <taxon>Liliopsida</taxon>
        <taxon>Poales</taxon>
        <taxon>Poaceae</taxon>
        <taxon>PACMAD clade</taxon>
        <taxon>Chloridoideae</taxon>
        <taxon>Cynodonteae</taxon>
        <taxon>Eleusininae</taxon>
        <taxon>Eleusine</taxon>
    </lineage>
</organism>
<evidence type="ECO:0000256" key="7">
    <source>
        <dbReference type="ARBA" id="ARBA00022741"/>
    </source>
</evidence>
<dbReference type="PROSITE" id="PS50011">
    <property type="entry name" value="PROTEIN_KINASE_DOM"/>
    <property type="match status" value="1"/>
</dbReference>
<dbReference type="GO" id="GO:0002229">
    <property type="term" value="P:defense response to oomycetes"/>
    <property type="evidence" value="ECO:0007669"/>
    <property type="project" value="UniProtKB-ARBA"/>
</dbReference>
<evidence type="ECO:0000256" key="13">
    <source>
        <dbReference type="SAM" id="MobiDB-lite"/>
    </source>
</evidence>
<comment type="similarity">
    <text evidence="2">In the N-terminal section; belongs to the leguminous lectin family.</text>
</comment>
<evidence type="ECO:0000256" key="1">
    <source>
        <dbReference type="ARBA" id="ARBA00004251"/>
    </source>
</evidence>
<evidence type="ECO:0000256" key="10">
    <source>
        <dbReference type="ARBA" id="ARBA00023136"/>
    </source>
</evidence>
<reference evidence="15" key="1">
    <citation type="journal article" date="2018" name="DNA Res.">
        <title>Multiple hybrid de novo genome assembly of finger millet, an orphan allotetraploid crop.</title>
        <authorList>
            <person name="Hatakeyama M."/>
            <person name="Aluri S."/>
            <person name="Balachadran M.T."/>
            <person name="Sivarajan S.R."/>
            <person name="Patrignani A."/>
            <person name="Gruter S."/>
            <person name="Poveda L."/>
            <person name="Shimizu-Inatsugi R."/>
            <person name="Baeten J."/>
            <person name="Francoijs K.J."/>
            <person name="Nataraja K.N."/>
            <person name="Reddy Y.A.N."/>
            <person name="Phadnis S."/>
            <person name="Ravikumar R.L."/>
            <person name="Schlapbach R."/>
            <person name="Sreeman S.M."/>
            <person name="Shimizu K.K."/>
        </authorList>
    </citation>
    <scope>NUCLEOTIDE SEQUENCE</scope>
</reference>
<keyword evidence="7" id="KW-0547">Nucleotide-binding</keyword>
<accession>A0AAV5FI75</accession>
<feature type="compositionally biased region" description="Basic and acidic residues" evidence="13">
    <location>
        <begin position="65"/>
        <end position="78"/>
    </location>
</feature>
<feature type="domain" description="Protein kinase" evidence="14">
    <location>
        <begin position="117"/>
        <end position="455"/>
    </location>
</feature>
<name>A0AAV5FI75_ELECO</name>
<dbReference type="GO" id="GO:0004672">
    <property type="term" value="F:protein kinase activity"/>
    <property type="evidence" value="ECO:0007669"/>
    <property type="project" value="InterPro"/>
</dbReference>
<keyword evidence="10" id="KW-0472">Membrane</keyword>
<feature type="compositionally biased region" description="Low complexity" evidence="13">
    <location>
        <begin position="460"/>
        <end position="480"/>
    </location>
</feature>